<keyword evidence="2" id="KW-0378">Hydrolase</keyword>
<evidence type="ECO:0000256" key="1">
    <source>
        <dbReference type="ARBA" id="ARBA00022723"/>
    </source>
</evidence>
<dbReference type="InterPro" id="IPR032466">
    <property type="entry name" value="Metal_Hydrolase"/>
</dbReference>
<feature type="binding site" evidence="3">
    <location>
        <position position="140"/>
    </location>
    <ligand>
        <name>a divalent metal cation</name>
        <dbReference type="ChEBI" id="CHEBI:60240"/>
        <label>1</label>
    </ligand>
</feature>
<dbReference type="PANTHER" id="PTHR10819">
    <property type="entry name" value="PHOSPHOTRIESTERASE-RELATED"/>
    <property type="match status" value="1"/>
</dbReference>
<dbReference type="Gene3D" id="3.20.20.140">
    <property type="entry name" value="Metal-dependent hydrolases"/>
    <property type="match status" value="1"/>
</dbReference>
<dbReference type="PANTHER" id="PTHR10819:SF3">
    <property type="entry name" value="PHOSPHOTRIESTERASE-RELATED PROTEIN"/>
    <property type="match status" value="1"/>
</dbReference>
<dbReference type="GO" id="GO:0016787">
    <property type="term" value="F:hydrolase activity"/>
    <property type="evidence" value="ECO:0007669"/>
    <property type="project" value="UniProtKB-KW"/>
</dbReference>
<dbReference type="PIRSF" id="PIRSF016839">
    <property type="entry name" value="PhP"/>
    <property type="match status" value="1"/>
</dbReference>
<evidence type="ECO:0000256" key="2">
    <source>
        <dbReference type="ARBA" id="ARBA00022801"/>
    </source>
</evidence>
<dbReference type="AlphaFoldDB" id="A0A4R5AN79"/>
<evidence type="ECO:0000256" key="4">
    <source>
        <dbReference type="PROSITE-ProRule" id="PRU00679"/>
    </source>
</evidence>
<protein>
    <submittedName>
        <fullName evidence="5">Phosphotriesterase</fullName>
    </submittedName>
</protein>
<dbReference type="RefSeq" id="WP_132101156.1">
    <property type="nucleotide sequence ID" value="NZ_SMLB01000001.1"/>
</dbReference>
<dbReference type="Pfam" id="PF02126">
    <property type="entry name" value="PTE"/>
    <property type="match status" value="1"/>
</dbReference>
<feature type="binding site" evidence="3">
    <location>
        <position position="258"/>
    </location>
    <ligand>
        <name>a divalent metal cation</name>
        <dbReference type="ChEBI" id="CHEBI:60240"/>
        <label>1</label>
    </ligand>
</feature>
<dbReference type="Proteomes" id="UP000295217">
    <property type="component" value="Unassembled WGS sequence"/>
</dbReference>
<evidence type="ECO:0000313" key="6">
    <source>
        <dbReference type="Proteomes" id="UP000295217"/>
    </source>
</evidence>
<name>A0A4R5AN79_9ACTN</name>
<reference evidence="5 6" key="1">
    <citation type="submission" date="2019-02" db="EMBL/GenBank/DDBJ databases">
        <title>Draft genome sequences of novel Actinobacteria.</title>
        <authorList>
            <person name="Sahin N."/>
            <person name="Ay H."/>
            <person name="Saygin H."/>
        </authorList>
    </citation>
    <scope>NUCLEOTIDE SEQUENCE [LARGE SCALE GENOMIC DNA]</scope>
    <source>
        <strain evidence="5 6">8K307</strain>
    </source>
</reference>
<feature type="binding site" evidence="3">
    <location>
        <position position="201"/>
    </location>
    <ligand>
        <name>a divalent metal cation</name>
        <dbReference type="ChEBI" id="CHEBI:60240"/>
        <label>2</label>
    </ligand>
</feature>
<comment type="similarity">
    <text evidence="4">Belongs to the metallo-dependent hydrolases superfamily. Phosphotriesterase family.</text>
</comment>
<gene>
    <name evidence="5" type="ORF">E1262_00955</name>
</gene>
<dbReference type="SUPFAM" id="SSF51556">
    <property type="entry name" value="Metallo-dependent hydrolases"/>
    <property type="match status" value="1"/>
</dbReference>
<feature type="binding site" evidence="3">
    <location>
        <position position="23"/>
    </location>
    <ligand>
        <name>a divalent metal cation</name>
        <dbReference type="ChEBI" id="CHEBI:60240"/>
        <label>1</label>
    </ligand>
</feature>
<comment type="cofactor">
    <cofactor evidence="3">
        <name>a divalent metal cation</name>
        <dbReference type="ChEBI" id="CHEBI:60240"/>
    </cofactor>
    <text evidence="3">Binds 2 divalent metal cations per subunit.</text>
</comment>
<keyword evidence="6" id="KW-1185">Reference proteome</keyword>
<organism evidence="5 6">
    <name type="scientific">Jiangella aurantiaca</name>
    <dbReference type="NCBI Taxonomy" id="2530373"/>
    <lineage>
        <taxon>Bacteria</taxon>
        <taxon>Bacillati</taxon>
        <taxon>Actinomycetota</taxon>
        <taxon>Actinomycetes</taxon>
        <taxon>Jiangellales</taxon>
        <taxon>Jiangellaceae</taxon>
        <taxon>Jiangella</taxon>
    </lineage>
</organism>
<dbReference type="EMBL" id="SMLB01000001">
    <property type="protein sequence ID" value="TDD73086.1"/>
    <property type="molecule type" value="Genomic_DNA"/>
</dbReference>
<accession>A0A4R5AN79</accession>
<feature type="binding site" evidence="3">
    <location>
        <position position="25"/>
    </location>
    <ligand>
        <name>a divalent metal cation</name>
        <dbReference type="ChEBI" id="CHEBI:60240"/>
        <label>1</label>
    </ligand>
</feature>
<feature type="binding site" evidence="3">
    <location>
        <position position="140"/>
    </location>
    <ligand>
        <name>a divalent metal cation</name>
        <dbReference type="ChEBI" id="CHEBI:60240"/>
        <label>2</label>
    </ligand>
</feature>
<evidence type="ECO:0000313" key="5">
    <source>
        <dbReference type="EMBL" id="TDD73086.1"/>
    </source>
</evidence>
<feature type="binding site" evidence="3">
    <location>
        <position position="173"/>
    </location>
    <ligand>
        <name>a divalent metal cation</name>
        <dbReference type="ChEBI" id="CHEBI:60240"/>
        <label>2</label>
    </ligand>
</feature>
<dbReference type="GO" id="GO:0008270">
    <property type="term" value="F:zinc ion binding"/>
    <property type="evidence" value="ECO:0007669"/>
    <property type="project" value="InterPro"/>
</dbReference>
<dbReference type="PROSITE" id="PS51347">
    <property type="entry name" value="PHOSPHOTRIESTERASE_2"/>
    <property type="match status" value="1"/>
</dbReference>
<keyword evidence="1 3" id="KW-0479">Metal-binding</keyword>
<comment type="caution">
    <text evidence="4">Lacks conserved residue(s) required for the propagation of feature annotation.</text>
</comment>
<evidence type="ECO:0000256" key="3">
    <source>
        <dbReference type="PIRSR" id="PIRSR601559-52"/>
    </source>
</evidence>
<sequence length="312" mass="32231">MPITTASGRVLAPADVPGTVLAHEHLVLDLTQPGDPGARVSDDAAVAAELAAARSAAGLGLVVDLTCRGMGGDPARARAIAEQAGVEVVLATGWYYDRFHPDGEPGDSVERATQLLVDDVYDGLGGGAVRTGIRPGVIGEIGSHGEQASPSERVGLVAAAGAALHTGLSVATHAHLGRGGLEQLDLLTSAGMPPHRICIGHQDLIDDPGQHGTIAAAGAYVAFDTVGKASYQPDEQRIELLLALLDAGHARRVLLSNDISRDAYLTSRGGQGFGHVLGPFRAALAARGVDPPTLDLLYRTNALRWLDGMEEP</sequence>
<dbReference type="OrthoDB" id="9795018at2"/>
<proteinExistence type="inferred from homology"/>
<dbReference type="InterPro" id="IPR001559">
    <property type="entry name" value="Phosphotriesterase"/>
</dbReference>
<comment type="caution">
    <text evidence="5">The sequence shown here is derived from an EMBL/GenBank/DDBJ whole genome shotgun (WGS) entry which is preliminary data.</text>
</comment>